<proteinExistence type="predicted"/>
<comment type="caution">
    <text evidence="5">The sequence shown here is derived from an EMBL/GenBank/DDBJ whole genome shotgun (WGS) entry which is preliminary data.</text>
</comment>
<dbReference type="Proteomes" id="UP000036426">
    <property type="component" value="Unassembled WGS sequence"/>
</dbReference>
<keyword evidence="3" id="KW-1133">Transmembrane helix</keyword>
<dbReference type="PROSITE" id="PS51755">
    <property type="entry name" value="OMPR_PHOB"/>
    <property type="match status" value="1"/>
</dbReference>
<organism evidence="5 6">
    <name type="scientific">Photobacterium aphoticum</name>
    <dbReference type="NCBI Taxonomy" id="754436"/>
    <lineage>
        <taxon>Bacteria</taxon>
        <taxon>Pseudomonadati</taxon>
        <taxon>Pseudomonadota</taxon>
        <taxon>Gammaproteobacteria</taxon>
        <taxon>Vibrionales</taxon>
        <taxon>Vibrionaceae</taxon>
        <taxon>Photobacterium</taxon>
    </lineage>
</organism>
<keyword evidence="1 2" id="KW-0238">DNA-binding</keyword>
<accession>A0A0J1JF19</accession>
<evidence type="ECO:0000259" key="4">
    <source>
        <dbReference type="PROSITE" id="PS51755"/>
    </source>
</evidence>
<feature type="DNA-binding region" description="OmpR/PhoB-type" evidence="2">
    <location>
        <begin position="5"/>
        <end position="109"/>
    </location>
</feature>
<dbReference type="SMART" id="SM00862">
    <property type="entry name" value="Trans_reg_C"/>
    <property type="match status" value="1"/>
</dbReference>
<keyword evidence="3" id="KW-0812">Transmembrane</keyword>
<dbReference type="GO" id="GO:0006355">
    <property type="term" value="P:regulation of DNA-templated transcription"/>
    <property type="evidence" value="ECO:0007669"/>
    <property type="project" value="InterPro"/>
</dbReference>
<dbReference type="GO" id="GO:0000160">
    <property type="term" value="P:phosphorelay signal transduction system"/>
    <property type="evidence" value="ECO:0007669"/>
    <property type="project" value="InterPro"/>
</dbReference>
<dbReference type="InterPro" id="IPR016032">
    <property type="entry name" value="Sig_transdc_resp-reg_C-effctor"/>
</dbReference>
<dbReference type="SUPFAM" id="SSF46894">
    <property type="entry name" value="C-terminal effector domain of the bipartite response regulators"/>
    <property type="match status" value="1"/>
</dbReference>
<dbReference type="CDD" id="cd00383">
    <property type="entry name" value="trans_reg_C"/>
    <property type="match status" value="1"/>
</dbReference>
<evidence type="ECO:0000256" key="3">
    <source>
        <dbReference type="SAM" id="Phobius"/>
    </source>
</evidence>
<evidence type="ECO:0000256" key="2">
    <source>
        <dbReference type="PROSITE-ProRule" id="PRU01091"/>
    </source>
</evidence>
<feature type="domain" description="OmpR/PhoB-type" evidence="4">
    <location>
        <begin position="5"/>
        <end position="109"/>
    </location>
</feature>
<dbReference type="Gene3D" id="1.10.10.10">
    <property type="entry name" value="Winged helix-like DNA-binding domain superfamily/Winged helix DNA-binding domain"/>
    <property type="match status" value="1"/>
</dbReference>
<evidence type="ECO:0000313" key="6">
    <source>
        <dbReference type="Proteomes" id="UP000036426"/>
    </source>
</evidence>
<sequence length="301" mass="33452">MNTNEHKFLIGQRFVFIPHDNSLIDQFEDDEITRLGSNESRALGLLIDAEGTIVTRTRLHDYVWREQGFEVDDSSLTQAISTLRKALKDSTKSPEFIKTVPKRGYQLIAPVEAIVNTPCAQVPSTTDADADMDAPTSAETTDCQNETHSAVNATHTPTRAAVHFATSRHTEHPQGASTPASRTWFFGSVIALLIAFILPIWVNQALPPKSAAFTPILQVEEVPILVPISNPDLTPWQPLITQCVERYIAHHPDDKRPIEVIATGGQNSQIWLNYVHSSQRPSENVTLRLLTSQKDNTTICQ</sequence>
<feature type="transmembrane region" description="Helical" evidence="3">
    <location>
        <begin position="184"/>
        <end position="202"/>
    </location>
</feature>
<keyword evidence="3" id="KW-0472">Membrane</keyword>
<dbReference type="EMBL" id="LDOV01000025">
    <property type="protein sequence ID" value="KLV00262.1"/>
    <property type="molecule type" value="Genomic_DNA"/>
</dbReference>
<dbReference type="PATRIC" id="fig|754436.4.peg.2902"/>
<dbReference type="InterPro" id="IPR001867">
    <property type="entry name" value="OmpR/PhoB-type_DNA-bd"/>
</dbReference>
<dbReference type="RefSeq" id="WP_047875200.1">
    <property type="nucleotide sequence ID" value="NZ_BMYC01000008.1"/>
</dbReference>
<gene>
    <name evidence="5" type="ORF">ABT58_13660</name>
</gene>
<name>A0A0J1JF19_9GAMM</name>
<dbReference type="GO" id="GO:0003677">
    <property type="term" value="F:DNA binding"/>
    <property type="evidence" value="ECO:0007669"/>
    <property type="project" value="UniProtKB-UniRule"/>
</dbReference>
<dbReference type="Pfam" id="PF00486">
    <property type="entry name" value="Trans_reg_C"/>
    <property type="match status" value="1"/>
</dbReference>
<keyword evidence="6" id="KW-1185">Reference proteome</keyword>
<dbReference type="InterPro" id="IPR036388">
    <property type="entry name" value="WH-like_DNA-bd_sf"/>
</dbReference>
<reference evidence="5 6" key="1">
    <citation type="submission" date="2015-05" db="EMBL/GenBank/DDBJ databases">
        <title>Photobacterium galathea sp. nov.</title>
        <authorList>
            <person name="Machado H."/>
            <person name="Gram L."/>
        </authorList>
    </citation>
    <scope>NUCLEOTIDE SEQUENCE [LARGE SCALE GENOMIC DNA]</scope>
    <source>
        <strain evidence="5 6">DSM 25995</strain>
    </source>
</reference>
<evidence type="ECO:0000313" key="5">
    <source>
        <dbReference type="EMBL" id="KLV00262.1"/>
    </source>
</evidence>
<evidence type="ECO:0000256" key="1">
    <source>
        <dbReference type="ARBA" id="ARBA00023125"/>
    </source>
</evidence>
<dbReference type="AlphaFoldDB" id="A0A0J1JF19"/>
<protein>
    <submittedName>
        <fullName evidence="5">Transcriptional regulator</fullName>
    </submittedName>
</protein>
<dbReference type="OrthoDB" id="1971692at2"/>